<evidence type="ECO:0000313" key="2">
    <source>
        <dbReference type="EMBL" id="KAK5803945.1"/>
    </source>
</evidence>
<feature type="compositionally biased region" description="Polar residues" evidence="1">
    <location>
        <begin position="97"/>
        <end position="108"/>
    </location>
</feature>
<evidence type="ECO:0000256" key="1">
    <source>
        <dbReference type="SAM" id="MobiDB-lite"/>
    </source>
</evidence>
<proteinExistence type="predicted"/>
<comment type="caution">
    <text evidence="2">The sequence shown here is derived from an EMBL/GenBank/DDBJ whole genome shotgun (WGS) entry which is preliminary data.</text>
</comment>
<evidence type="ECO:0000313" key="3">
    <source>
        <dbReference type="Proteomes" id="UP001358586"/>
    </source>
</evidence>
<sequence length="122" mass="13813">MGLLFTDFTFISVNGIANFLILLNQVTEIEELKHKVLVLTESKYQLELRNHKLAEESSYAKGLASVAAVGVKKLLKEVAKLMNHNERLMAELAAANNPPTQRRTSTLRNGRREYTSERSKRV</sequence>
<keyword evidence="3" id="KW-1185">Reference proteome</keyword>
<dbReference type="EMBL" id="JARKNE010000009">
    <property type="protein sequence ID" value="KAK5803945.1"/>
    <property type="molecule type" value="Genomic_DNA"/>
</dbReference>
<dbReference type="Proteomes" id="UP001358586">
    <property type="component" value="Chromosome 9"/>
</dbReference>
<organism evidence="2 3">
    <name type="scientific">Gossypium arboreum</name>
    <name type="common">Tree cotton</name>
    <name type="synonym">Gossypium nanking</name>
    <dbReference type="NCBI Taxonomy" id="29729"/>
    <lineage>
        <taxon>Eukaryota</taxon>
        <taxon>Viridiplantae</taxon>
        <taxon>Streptophyta</taxon>
        <taxon>Embryophyta</taxon>
        <taxon>Tracheophyta</taxon>
        <taxon>Spermatophyta</taxon>
        <taxon>Magnoliopsida</taxon>
        <taxon>eudicotyledons</taxon>
        <taxon>Gunneridae</taxon>
        <taxon>Pentapetalae</taxon>
        <taxon>rosids</taxon>
        <taxon>malvids</taxon>
        <taxon>Malvales</taxon>
        <taxon>Malvaceae</taxon>
        <taxon>Malvoideae</taxon>
        <taxon>Gossypium</taxon>
    </lineage>
</organism>
<feature type="region of interest" description="Disordered" evidence="1">
    <location>
        <begin position="91"/>
        <end position="122"/>
    </location>
</feature>
<protein>
    <submittedName>
        <fullName evidence="2">Uncharacterized protein</fullName>
    </submittedName>
</protein>
<name>A0ABR0NRI2_GOSAR</name>
<accession>A0ABR0NRI2</accession>
<feature type="compositionally biased region" description="Basic and acidic residues" evidence="1">
    <location>
        <begin position="110"/>
        <end position="122"/>
    </location>
</feature>
<gene>
    <name evidence="2" type="ORF">PVK06_031594</name>
</gene>
<reference evidence="2 3" key="1">
    <citation type="submission" date="2023-03" db="EMBL/GenBank/DDBJ databases">
        <title>WGS of Gossypium arboreum.</title>
        <authorList>
            <person name="Yu D."/>
        </authorList>
    </citation>
    <scope>NUCLEOTIDE SEQUENCE [LARGE SCALE GENOMIC DNA]</scope>
    <source>
        <tissue evidence="2">Leaf</tissue>
    </source>
</reference>